<comment type="caution">
    <text evidence="1">The sequence shown here is derived from an EMBL/GenBank/DDBJ whole genome shotgun (WGS) entry which is preliminary data.</text>
</comment>
<name>A0ACC2NBB6_9HYME</name>
<dbReference type="EMBL" id="CM056744">
    <property type="protein sequence ID" value="KAJ8668435.1"/>
    <property type="molecule type" value="Genomic_DNA"/>
</dbReference>
<proteinExistence type="predicted"/>
<reference evidence="1" key="1">
    <citation type="submission" date="2023-04" db="EMBL/GenBank/DDBJ databases">
        <title>A chromosome-level genome assembly of the parasitoid wasp Eretmocerus hayati.</title>
        <authorList>
            <person name="Zhong Y."/>
            <person name="Liu S."/>
            <person name="Liu Y."/>
        </authorList>
    </citation>
    <scope>NUCLEOTIDE SEQUENCE</scope>
    <source>
        <strain evidence="1">ZJU_SS_LIU_2023</strain>
    </source>
</reference>
<sequence length="532" mass="60422">MSPNKLSIIVTIVAILSVCDSYKILAVFPSNVTSHAIFFDALIKGILRAGHQVDHITLFPIKTLSAQYKMIINLYDEPVKQIAGYPSIDFVLRFAKDIEHCIATERGNKACHLMGSKEFQRLVKNPPQDPPYDLVITEVSNCYFGLGDVFNVPVVAVSSSAEFPWIADFTGNADNLAIVPNLFQMNSGPMNFWQRLKNVISNHMSVRRFQSLTAESQTESMTKYLKHDIPDIREVEKNVALFLVNSHPIIFGVKPVTPAFIQVAGLHVEENEDKLSQELEKWMNESTNGIVYFSLGSRVLIESFSPQLLKEIYASFEMIAPVRVLMKIVDKSKLLPGIPENVKVMPWIPQQPVLAHPNVKIFITHGGLLGLLEALKFGVPMIGIPLFSDQFRNVEAFVARGMMLRIYFENLSRETLHASLEALLHDPQFKESAIHHSRLLWDQPLSPMRTAIFWIEYVIRNGGDVLKSPAVQLTWWQLALLDVYGAILMSFFLVFISIFYSITFIMRRLLYKSSEKDCSRESETKIRLKKFL</sequence>
<keyword evidence="2" id="KW-1185">Reference proteome</keyword>
<dbReference type="Proteomes" id="UP001239111">
    <property type="component" value="Chromosome 4"/>
</dbReference>
<gene>
    <name evidence="1" type="ORF">QAD02_010098</name>
</gene>
<organism evidence="1 2">
    <name type="scientific">Eretmocerus hayati</name>
    <dbReference type="NCBI Taxonomy" id="131215"/>
    <lineage>
        <taxon>Eukaryota</taxon>
        <taxon>Metazoa</taxon>
        <taxon>Ecdysozoa</taxon>
        <taxon>Arthropoda</taxon>
        <taxon>Hexapoda</taxon>
        <taxon>Insecta</taxon>
        <taxon>Pterygota</taxon>
        <taxon>Neoptera</taxon>
        <taxon>Endopterygota</taxon>
        <taxon>Hymenoptera</taxon>
        <taxon>Apocrita</taxon>
        <taxon>Proctotrupomorpha</taxon>
        <taxon>Chalcidoidea</taxon>
        <taxon>Aphelinidae</taxon>
        <taxon>Aphelininae</taxon>
        <taxon>Eretmocerus</taxon>
    </lineage>
</organism>
<protein>
    <submittedName>
        <fullName evidence="1">Uncharacterized protein</fullName>
    </submittedName>
</protein>
<evidence type="ECO:0000313" key="1">
    <source>
        <dbReference type="EMBL" id="KAJ8668435.1"/>
    </source>
</evidence>
<accession>A0ACC2NBB6</accession>
<evidence type="ECO:0000313" key="2">
    <source>
        <dbReference type="Proteomes" id="UP001239111"/>
    </source>
</evidence>